<feature type="binding site" evidence="5">
    <location>
        <position position="95"/>
    </location>
    <ligand>
        <name>Mg(2+)</name>
        <dbReference type="ChEBI" id="CHEBI:18420"/>
    </ligand>
</feature>
<keyword evidence="4 5" id="KW-0378">Hydrolase</keyword>
<evidence type="ECO:0000259" key="6">
    <source>
        <dbReference type="Pfam" id="PF01850"/>
    </source>
</evidence>
<reference evidence="7 8" key="1">
    <citation type="submission" date="2024-02" db="EMBL/GenBank/DDBJ databases">
        <authorList>
            <person name="Grouzdev D."/>
        </authorList>
    </citation>
    <scope>NUCLEOTIDE SEQUENCE [LARGE SCALE GENOMIC DNA]</scope>
    <source>
        <strain evidence="7 8">9N</strain>
    </source>
</reference>
<dbReference type="InterPro" id="IPR002716">
    <property type="entry name" value="PIN_dom"/>
</dbReference>
<evidence type="ECO:0000256" key="4">
    <source>
        <dbReference type="ARBA" id="ARBA00022801"/>
    </source>
</evidence>
<sequence length="135" mass="14241">MRITPDTNVLLRAAVGDDPVQSPIAARALLGAERVAVATASLCEFSWVLMRGYKRSAREVASAIRALIDSETVEADRPAVEAGLSVLEAGGDFADGVIAFEGRRAGGVVFTSFDRDAVKKIKQSGGEAKLLSAHR</sequence>
<gene>
    <name evidence="5" type="primary">vapC</name>
    <name evidence="7" type="ORF">V3H18_04490</name>
</gene>
<comment type="caution">
    <text evidence="7">The sequence shown here is derived from an EMBL/GenBank/DDBJ whole genome shotgun (WGS) entry which is preliminary data.</text>
</comment>
<comment type="function">
    <text evidence="5">Toxic component of a toxin-antitoxin (TA) system. An RNase.</text>
</comment>
<dbReference type="InterPro" id="IPR022907">
    <property type="entry name" value="VapC_family"/>
</dbReference>
<comment type="cofactor">
    <cofactor evidence="5">
        <name>Mg(2+)</name>
        <dbReference type="ChEBI" id="CHEBI:18420"/>
    </cofactor>
</comment>
<accession>A0ABU7XEI2</accession>
<dbReference type="SUPFAM" id="SSF88723">
    <property type="entry name" value="PIN domain-like"/>
    <property type="match status" value="1"/>
</dbReference>
<dbReference type="Pfam" id="PF01850">
    <property type="entry name" value="PIN"/>
    <property type="match status" value="1"/>
</dbReference>
<keyword evidence="5" id="KW-0800">Toxin</keyword>
<name>A0ABU7XEI2_9HYPH</name>
<keyword evidence="2 5" id="KW-0540">Nuclease</keyword>
<protein>
    <recommendedName>
        <fullName evidence="5">Ribonuclease VapC</fullName>
        <shortName evidence="5">RNase VapC</shortName>
        <ecNumber evidence="5">3.1.-.-</ecNumber>
    </recommendedName>
    <alternativeName>
        <fullName evidence="5">Toxin VapC</fullName>
    </alternativeName>
</protein>
<keyword evidence="5" id="KW-0460">Magnesium</keyword>
<evidence type="ECO:0000256" key="3">
    <source>
        <dbReference type="ARBA" id="ARBA00022723"/>
    </source>
</evidence>
<dbReference type="InterPro" id="IPR029060">
    <property type="entry name" value="PIN-like_dom_sf"/>
</dbReference>
<dbReference type="PANTHER" id="PTHR39664:SF2">
    <property type="entry name" value="NUCLEIC ACID-BINDING PROTEIN, CONTAINING PIN DOMAIN-RELATED"/>
    <property type="match status" value="1"/>
</dbReference>
<dbReference type="CDD" id="cd18683">
    <property type="entry name" value="PIN_VapC-like"/>
    <property type="match status" value="1"/>
</dbReference>
<dbReference type="RefSeq" id="WP_332080721.1">
    <property type="nucleotide sequence ID" value="NZ_JAZHYN010000008.1"/>
</dbReference>
<dbReference type="EMBL" id="JAZHYN010000008">
    <property type="protein sequence ID" value="MEF3365788.1"/>
    <property type="molecule type" value="Genomic_DNA"/>
</dbReference>
<proteinExistence type="inferred from homology"/>
<comment type="similarity">
    <text evidence="5">Belongs to the PINc/VapC protein family.</text>
</comment>
<dbReference type="HAMAP" id="MF_00265">
    <property type="entry name" value="VapC_Nob1"/>
    <property type="match status" value="1"/>
</dbReference>
<dbReference type="PANTHER" id="PTHR39664">
    <property type="match status" value="1"/>
</dbReference>
<dbReference type="EC" id="3.1.-.-" evidence="5"/>
<evidence type="ECO:0000256" key="5">
    <source>
        <dbReference type="HAMAP-Rule" id="MF_00265"/>
    </source>
</evidence>
<feature type="domain" description="PIN" evidence="6">
    <location>
        <begin position="5"/>
        <end position="117"/>
    </location>
</feature>
<evidence type="ECO:0000256" key="2">
    <source>
        <dbReference type="ARBA" id="ARBA00022722"/>
    </source>
</evidence>
<evidence type="ECO:0000313" key="7">
    <source>
        <dbReference type="EMBL" id="MEF3365788.1"/>
    </source>
</evidence>
<keyword evidence="1 5" id="KW-1277">Toxin-antitoxin system</keyword>
<dbReference type="Proteomes" id="UP001350748">
    <property type="component" value="Unassembled WGS sequence"/>
</dbReference>
<keyword evidence="3 5" id="KW-0479">Metal-binding</keyword>
<evidence type="ECO:0000313" key="8">
    <source>
        <dbReference type="Proteomes" id="UP001350748"/>
    </source>
</evidence>
<keyword evidence="8" id="KW-1185">Reference proteome</keyword>
<evidence type="ECO:0000256" key="1">
    <source>
        <dbReference type="ARBA" id="ARBA00022649"/>
    </source>
</evidence>
<organism evidence="7 8">
    <name type="scientific">Methylocystis borbori</name>
    <dbReference type="NCBI Taxonomy" id="3118750"/>
    <lineage>
        <taxon>Bacteria</taxon>
        <taxon>Pseudomonadati</taxon>
        <taxon>Pseudomonadota</taxon>
        <taxon>Alphaproteobacteria</taxon>
        <taxon>Hyphomicrobiales</taxon>
        <taxon>Methylocystaceae</taxon>
        <taxon>Methylocystis</taxon>
    </lineage>
</organism>
<feature type="binding site" evidence="5">
    <location>
        <position position="6"/>
    </location>
    <ligand>
        <name>Mg(2+)</name>
        <dbReference type="ChEBI" id="CHEBI:18420"/>
    </ligand>
</feature>